<proteinExistence type="predicted"/>
<organism evidence="1 2">
    <name type="scientific">Myxococcus xanthus</name>
    <dbReference type="NCBI Taxonomy" id="34"/>
    <lineage>
        <taxon>Bacteria</taxon>
        <taxon>Pseudomonadati</taxon>
        <taxon>Myxococcota</taxon>
        <taxon>Myxococcia</taxon>
        <taxon>Myxococcales</taxon>
        <taxon>Cystobacterineae</taxon>
        <taxon>Myxococcaceae</taxon>
        <taxon>Myxococcus</taxon>
    </lineage>
</organism>
<protein>
    <submittedName>
        <fullName evidence="1">DUF2399 domain-containing protein</fullName>
    </submittedName>
</protein>
<evidence type="ECO:0000313" key="1">
    <source>
        <dbReference type="EMBL" id="NOJ81071.1"/>
    </source>
</evidence>
<evidence type="ECO:0000313" key="2">
    <source>
        <dbReference type="Proteomes" id="UP000533080"/>
    </source>
</evidence>
<dbReference type="Proteomes" id="UP000533080">
    <property type="component" value="Unassembled WGS sequence"/>
</dbReference>
<gene>
    <name evidence="1" type="ORF">HNV28_22560</name>
</gene>
<name>A0A7Y4MSH3_MYXXA</name>
<accession>A0A7Y4MSH3</accession>
<dbReference type="EMBL" id="JABFNT010000075">
    <property type="protein sequence ID" value="NOJ81071.1"/>
    <property type="molecule type" value="Genomic_DNA"/>
</dbReference>
<reference evidence="1 2" key="1">
    <citation type="submission" date="2020-05" db="EMBL/GenBank/DDBJ databases">
        <authorList>
            <person name="Whitworth D."/>
        </authorList>
    </citation>
    <scope>NUCLEOTIDE SEQUENCE [LARGE SCALE GENOMIC DNA]</scope>
    <source>
        <strain evidence="1 2">AM005</strain>
    </source>
</reference>
<sequence>MTASELDERQVEQFERRLLADGAVRVGEQELWRALANVFPHRTPGPAERRLLLDALRSIETRGSIRLPPEHGKRWDRSMDPAVPTSVDIVRERSMPSDFSWRTFPWHQNLHWVVQCRNLSTQQVEFLRRVHDGFVNGMFSEPAPLKYRSLQLTGDEKMLASLATTSLFGPSRLTLELLACLPDALPLAWEAVGDGGRMLIFENAGPFAVARRVLAELEARQYDLVAYGGGRSLLAALGHLKTIERPVQSIHYVGDLDDAGLDIAFAARKCAKELGLPALLAADELHRQMLLAAEAFGYSLGWPSQERFSNSARERSLDIISPSLRNQVHNLLRAGRRIPEEVLGPEEFRAAWSILPR</sequence>
<dbReference type="AlphaFoldDB" id="A0A7Y4MSH3"/>
<dbReference type="RefSeq" id="WP_171443165.1">
    <property type="nucleotide sequence ID" value="NZ_JABFNS010000089.1"/>
</dbReference>
<comment type="caution">
    <text evidence="1">The sequence shown here is derived from an EMBL/GenBank/DDBJ whole genome shotgun (WGS) entry which is preliminary data.</text>
</comment>